<evidence type="ECO:0000256" key="1">
    <source>
        <dbReference type="SAM" id="Phobius"/>
    </source>
</evidence>
<feature type="transmembrane region" description="Helical" evidence="1">
    <location>
        <begin position="82"/>
        <end position="101"/>
    </location>
</feature>
<proteinExistence type="predicted"/>
<gene>
    <name evidence="2" type="ORF">RchiOBHm_Chr7g0239561</name>
</gene>
<keyword evidence="1" id="KW-0812">Transmembrane</keyword>
<keyword evidence="1" id="KW-0472">Membrane</keyword>
<dbReference type="EMBL" id="PDCK01000045">
    <property type="protein sequence ID" value="PRQ21470.1"/>
    <property type="molecule type" value="Genomic_DNA"/>
</dbReference>
<keyword evidence="1" id="KW-1133">Transmembrane helix</keyword>
<protein>
    <submittedName>
        <fullName evidence="2">Uncharacterized protein</fullName>
    </submittedName>
</protein>
<reference evidence="2 3" key="1">
    <citation type="journal article" date="2018" name="Nat. Genet.">
        <title>The Rosa genome provides new insights in the design of modern roses.</title>
        <authorList>
            <person name="Bendahmane M."/>
        </authorList>
    </citation>
    <scope>NUCLEOTIDE SEQUENCE [LARGE SCALE GENOMIC DNA]</scope>
    <source>
        <strain evidence="3">cv. Old Blush</strain>
    </source>
</reference>
<keyword evidence="3" id="KW-1185">Reference proteome</keyword>
<dbReference type="Proteomes" id="UP000238479">
    <property type="component" value="Chromosome 7"/>
</dbReference>
<evidence type="ECO:0000313" key="2">
    <source>
        <dbReference type="EMBL" id="PRQ21470.1"/>
    </source>
</evidence>
<dbReference type="AlphaFoldDB" id="A0A2P6PHR3"/>
<evidence type="ECO:0000313" key="3">
    <source>
        <dbReference type="Proteomes" id="UP000238479"/>
    </source>
</evidence>
<sequence length="106" mass="11663">MILTPIINTNNPSSFSHFLISVVSHPLLSHLSPSSLSRLSLLSFSLTSQPSLTLFSLTICIPKSSRQHEVHRVIRSIHRVTAAALLSLSLSPSSTLAYLFYLDMES</sequence>
<comment type="caution">
    <text evidence="2">The sequence shown here is derived from an EMBL/GenBank/DDBJ whole genome shotgun (WGS) entry which is preliminary data.</text>
</comment>
<accession>A0A2P6PHR3</accession>
<name>A0A2P6PHR3_ROSCH</name>
<dbReference type="Gramene" id="PRQ21470">
    <property type="protein sequence ID" value="PRQ21470"/>
    <property type="gene ID" value="RchiOBHm_Chr7g0239561"/>
</dbReference>
<organism evidence="2 3">
    <name type="scientific">Rosa chinensis</name>
    <name type="common">China rose</name>
    <dbReference type="NCBI Taxonomy" id="74649"/>
    <lineage>
        <taxon>Eukaryota</taxon>
        <taxon>Viridiplantae</taxon>
        <taxon>Streptophyta</taxon>
        <taxon>Embryophyta</taxon>
        <taxon>Tracheophyta</taxon>
        <taxon>Spermatophyta</taxon>
        <taxon>Magnoliopsida</taxon>
        <taxon>eudicotyledons</taxon>
        <taxon>Gunneridae</taxon>
        <taxon>Pentapetalae</taxon>
        <taxon>rosids</taxon>
        <taxon>fabids</taxon>
        <taxon>Rosales</taxon>
        <taxon>Rosaceae</taxon>
        <taxon>Rosoideae</taxon>
        <taxon>Rosoideae incertae sedis</taxon>
        <taxon>Rosa</taxon>
    </lineage>
</organism>